<protein>
    <recommendedName>
        <fullName evidence="7">Glycosyltransferase</fullName>
        <ecNumber evidence="7">2.4.1.-</ecNumber>
    </recommendedName>
</protein>
<dbReference type="AlphaFoldDB" id="B9S1Z8"/>
<dbReference type="Pfam" id="PF00201">
    <property type="entry name" value="UDPGT"/>
    <property type="match status" value="1"/>
</dbReference>
<dbReference type="eggNOG" id="KOG1192">
    <property type="taxonomic scope" value="Eukaryota"/>
</dbReference>
<dbReference type="PANTHER" id="PTHR11926">
    <property type="entry name" value="GLUCOSYL/GLUCURONOSYL TRANSFERASES"/>
    <property type="match status" value="1"/>
</dbReference>
<dbReference type="KEGG" id="rcu:8283075"/>
<dbReference type="GO" id="GO:0051555">
    <property type="term" value="P:flavonol biosynthetic process"/>
    <property type="evidence" value="ECO:0000318"/>
    <property type="project" value="GO_Central"/>
</dbReference>
<evidence type="ECO:0000256" key="6">
    <source>
        <dbReference type="RuleBase" id="RU003718"/>
    </source>
</evidence>
<dbReference type="InParanoid" id="B9S1Z8"/>
<dbReference type="SUPFAM" id="SSF53756">
    <property type="entry name" value="UDP-Glycosyltransferase/glycogen phosphorylase"/>
    <property type="match status" value="1"/>
</dbReference>
<dbReference type="GO" id="GO:0047213">
    <property type="term" value="F:anthocyanidin 3-O-glucosyltransferase activity"/>
    <property type="evidence" value="ECO:0007669"/>
    <property type="project" value="UniProtKB-EC"/>
</dbReference>
<dbReference type="FunCoup" id="B9S1Z8">
    <property type="interactions" value="88"/>
</dbReference>
<proteinExistence type="inferred from homology"/>
<evidence type="ECO:0000256" key="7">
    <source>
        <dbReference type="RuleBase" id="RU362057"/>
    </source>
</evidence>
<evidence type="ECO:0000256" key="2">
    <source>
        <dbReference type="ARBA" id="ARBA00009995"/>
    </source>
</evidence>
<dbReference type="OMA" id="FFWFAKE"/>
<dbReference type="FunFam" id="3.40.50.2000:FF:000091">
    <property type="entry name" value="Glycosyltransferase"/>
    <property type="match status" value="1"/>
</dbReference>
<dbReference type="CDD" id="cd03784">
    <property type="entry name" value="GT1_Gtf-like"/>
    <property type="match status" value="1"/>
</dbReference>
<dbReference type="OrthoDB" id="5835829at2759"/>
<dbReference type="GO" id="GO:0009718">
    <property type="term" value="P:anthocyanin-containing compound biosynthetic process"/>
    <property type="evidence" value="ECO:0007669"/>
    <property type="project" value="UniProtKB-UniPathway"/>
</dbReference>
<dbReference type="PANTHER" id="PTHR11926:SF1560">
    <property type="entry name" value="UDP-GLYCOSYLTRANSFERASE 74E1-RELATED"/>
    <property type="match status" value="1"/>
</dbReference>
<dbReference type="PROSITE" id="PS00375">
    <property type="entry name" value="UDPGT"/>
    <property type="match status" value="1"/>
</dbReference>
<keyword evidence="4 6" id="KW-0808">Transferase</keyword>
<comment type="similarity">
    <text evidence="2 6">Belongs to the UDP-glycosyltransferase family.</text>
</comment>
<dbReference type="UniPathway" id="UPA00009"/>
<gene>
    <name evidence="8" type="ORF">RCOM_1324500</name>
</gene>
<dbReference type="EMBL" id="EQ973846">
    <property type="protein sequence ID" value="EEF42341.1"/>
    <property type="molecule type" value="Genomic_DNA"/>
</dbReference>
<evidence type="ECO:0000256" key="4">
    <source>
        <dbReference type="ARBA" id="ARBA00022679"/>
    </source>
</evidence>
<dbReference type="Gene3D" id="3.40.50.2000">
    <property type="entry name" value="Glycogen Phosphorylase B"/>
    <property type="match status" value="2"/>
</dbReference>
<sequence length="451" mass="50161">MSPTTIDHHIVVFAFPFGSHVAPLFSIIHKLAICSPTTHFSFFCIPVCNKSILSSYKHNMQQNIKIHDLWDGVPDGYKFIGKPQEDIELFMNAAPESFRKSIDTVVAETSKEINCLVSDAFFWFAAEMAEEMKVPWIAYWVGSPVSISAHYYTDLIRQTYGVEGKNETLKIIPGMSKIRIGDLPEGVLFGNLESLFSQMLHKMATVLPKADAIILNSFEELEPITTNDLKSKFKKFLSTGPFNLVSPSPAAPDVYGCIEWLDKQEPASVAYISFGSVVTPPPHELAALAEALEASKVPFLWSIKDHAKMHLPNGFLDRTKSQGTVVPWTPQMEVLGHDAVGVFITHCGWNSIIESITGGVPMICRPFFGDQRINGRMVEDVWEIGLKVEGGLLTKNGVIESLDQILSTEKGKKMRENIRTLKELAERAIGPKGNSSKNFTELADIVMSKKR</sequence>
<evidence type="ECO:0000313" key="8">
    <source>
        <dbReference type="EMBL" id="EEF42341.1"/>
    </source>
</evidence>
<dbReference type="InterPro" id="IPR035595">
    <property type="entry name" value="UDP_glycos_trans_CS"/>
</dbReference>
<dbReference type="FunFam" id="3.40.50.2000:FF:000129">
    <property type="entry name" value="Glycosyltransferase"/>
    <property type="match status" value="1"/>
</dbReference>
<dbReference type="GO" id="GO:0080043">
    <property type="term" value="F:quercetin 3-O-glucosyltransferase activity"/>
    <property type="evidence" value="ECO:0000318"/>
    <property type="project" value="GO_Central"/>
</dbReference>
<dbReference type="Proteomes" id="UP000008311">
    <property type="component" value="Unassembled WGS sequence"/>
</dbReference>
<evidence type="ECO:0000313" key="9">
    <source>
        <dbReference type="Proteomes" id="UP000008311"/>
    </source>
</evidence>
<evidence type="ECO:0000256" key="1">
    <source>
        <dbReference type="ARBA" id="ARBA00004935"/>
    </source>
</evidence>
<evidence type="ECO:0000256" key="5">
    <source>
        <dbReference type="ARBA" id="ARBA00047606"/>
    </source>
</evidence>
<dbReference type="STRING" id="3988.B9S1Z8"/>
<accession>B9S1Z8</accession>
<dbReference type="InterPro" id="IPR002213">
    <property type="entry name" value="UDP_glucos_trans"/>
</dbReference>
<keyword evidence="3 6" id="KW-0328">Glycosyltransferase</keyword>
<organism evidence="8 9">
    <name type="scientific">Ricinus communis</name>
    <name type="common">Castor bean</name>
    <dbReference type="NCBI Taxonomy" id="3988"/>
    <lineage>
        <taxon>Eukaryota</taxon>
        <taxon>Viridiplantae</taxon>
        <taxon>Streptophyta</taxon>
        <taxon>Embryophyta</taxon>
        <taxon>Tracheophyta</taxon>
        <taxon>Spermatophyta</taxon>
        <taxon>Magnoliopsida</taxon>
        <taxon>eudicotyledons</taxon>
        <taxon>Gunneridae</taxon>
        <taxon>Pentapetalae</taxon>
        <taxon>rosids</taxon>
        <taxon>fabids</taxon>
        <taxon>Malpighiales</taxon>
        <taxon>Euphorbiaceae</taxon>
        <taxon>Acalyphoideae</taxon>
        <taxon>Acalypheae</taxon>
        <taxon>Ricinus</taxon>
    </lineage>
</organism>
<keyword evidence="9" id="KW-1185">Reference proteome</keyword>
<dbReference type="EC" id="2.4.1.-" evidence="7"/>
<evidence type="ECO:0000256" key="3">
    <source>
        <dbReference type="ARBA" id="ARBA00022676"/>
    </source>
</evidence>
<reference evidence="9" key="1">
    <citation type="journal article" date="2010" name="Nat. Biotechnol.">
        <title>Draft genome sequence of the oilseed species Ricinus communis.</title>
        <authorList>
            <person name="Chan A.P."/>
            <person name="Crabtree J."/>
            <person name="Zhao Q."/>
            <person name="Lorenzi H."/>
            <person name="Orvis J."/>
            <person name="Puiu D."/>
            <person name="Melake-Berhan A."/>
            <person name="Jones K.M."/>
            <person name="Redman J."/>
            <person name="Chen G."/>
            <person name="Cahoon E.B."/>
            <person name="Gedil M."/>
            <person name="Stanke M."/>
            <person name="Haas B.J."/>
            <person name="Wortman J.R."/>
            <person name="Fraser-Liggett C.M."/>
            <person name="Ravel J."/>
            <person name="Rabinowicz P.D."/>
        </authorList>
    </citation>
    <scope>NUCLEOTIDE SEQUENCE [LARGE SCALE GENOMIC DNA]</scope>
    <source>
        <strain evidence="9">cv. Hale</strain>
    </source>
</reference>
<comment type="pathway">
    <text evidence="1">Pigment biosynthesis; anthocyanin biosynthesis.</text>
</comment>
<comment type="catalytic activity">
    <reaction evidence="5">
        <text>an anthocyanidin + UDP-alpha-D-glucose + H(+) = an anthocyanidin 3-O-beta-D-glucoside + UDP</text>
        <dbReference type="Rhea" id="RHEA:20093"/>
        <dbReference type="ChEBI" id="CHEBI:15378"/>
        <dbReference type="ChEBI" id="CHEBI:16307"/>
        <dbReference type="ChEBI" id="CHEBI:58223"/>
        <dbReference type="ChEBI" id="CHEBI:58885"/>
        <dbReference type="ChEBI" id="CHEBI:143576"/>
        <dbReference type="EC" id="2.4.1.115"/>
    </reaction>
</comment>
<name>B9S1Z8_RICCO</name>